<evidence type="ECO:0000313" key="2">
    <source>
        <dbReference type="EMBL" id="CAF1625070.1"/>
    </source>
</evidence>
<evidence type="ECO:0000256" key="1">
    <source>
        <dbReference type="SAM" id="Coils"/>
    </source>
</evidence>
<feature type="coiled-coil region" evidence="1">
    <location>
        <begin position="196"/>
        <end position="223"/>
    </location>
</feature>
<dbReference type="AlphaFoldDB" id="A0A816CNV8"/>
<protein>
    <submittedName>
        <fullName evidence="2">Uncharacterized protein</fullName>
    </submittedName>
</protein>
<accession>A0A816CNV8</accession>
<comment type="caution">
    <text evidence="2">The sequence shown here is derived from an EMBL/GenBank/DDBJ whole genome shotgun (WGS) entry which is preliminary data.</text>
</comment>
<evidence type="ECO:0000313" key="3">
    <source>
        <dbReference type="Proteomes" id="UP000663828"/>
    </source>
</evidence>
<gene>
    <name evidence="2" type="ORF">XAT740_LOCUS50792</name>
</gene>
<keyword evidence="1" id="KW-0175">Coiled coil</keyword>
<reference evidence="2" key="1">
    <citation type="submission" date="2021-02" db="EMBL/GenBank/DDBJ databases">
        <authorList>
            <person name="Nowell W R."/>
        </authorList>
    </citation>
    <scope>NUCLEOTIDE SEQUENCE</scope>
</reference>
<dbReference type="EMBL" id="CAJNOR010007896">
    <property type="protein sequence ID" value="CAF1625070.1"/>
    <property type="molecule type" value="Genomic_DNA"/>
</dbReference>
<dbReference type="Proteomes" id="UP000663828">
    <property type="component" value="Unassembled WGS sequence"/>
</dbReference>
<name>A0A816CNV8_ADIRI</name>
<keyword evidence="3" id="KW-1185">Reference proteome</keyword>
<proteinExistence type="predicted"/>
<sequence length="322" mass="36774">MCTMNLICVSTKISEFADACKSSASSIRTSQTSDTQLVALETFAGYLKSICTLILDSKDTNTSDLDRLFSNRLSLESIRSFITDPRCRLLLISKKTTVQDTLMNQLETNRNNENDVYRLLMEVHYINPEMISLIVFKRGQFIESGKDYATQLQILNLIDSSPCQTLHAYISQIIGPYFKSYVRQLDKNGHVEQTIEQIIQNNLMELETNFSHLEQNNKMAKLTVAIHSINTHVGEECDEENLFCNGDNDLSLAETRLPLVNVVYDRLISPQKVYPAFRQFKKGFQTYNGLAVFEAWLQRTYRGLGHVMSITYPMNNAKAIYV</sequence>
<organism evidence="2 3">
    <name type="scientific">Adineta ricciae</name>
    <name type="common">Rotifer</name>
    <dbReference type="NCBI Taxonomy" id="249248"/>
    <lineage>
        <taxon>Eukaryota</taxon>
        <taxon>Metazoa</taxon>
        <taxon>Spiralia</taxon>
        <taxon>Gnathifera</taxon>
        <taxon>Rotifera</taxon>
        <taxon>Eurotatoria</taxon>
        <taxon>Bdelloidea</taxon>
        <taxon>Adinetida</taxon>
        <taxon>Adinetidae</taxon>
        <taxon>Adineta</taxon>
    </lineage>
</organism>